<dbReference type="EMBL" id="KV442082">
    <property type="protein sequence ID" value="OAQ25179.1"/>
    <property type="molecule type" value="Genomic_DNA"/>
</dbReference>
<organism evidence="2 3">
    <name type="scientific">Linnemannia elongata AG-77</name>
    <dbReference type="NCBI Taxonomy" id="1314771"/>
    <lineage>
        <taxon>Eukaryota</taxon>
        <taxon>Fungi</taxon>
        <taxon>Fungi incertae sedis</taxon>
        <taxon>Mucoromycota</taxon>
        <taxon>Mortierellomycotina</taxon>
        <taxon>Mortierellomycetes</taxon>
        <taxon>Mortierellales</taxon>
        <taxon>Mortierellaceae</taxon>
        <taxon>Linnemannia</taxon>
    </lineage>
</organism>
<dbReference type="Proteomes" id="UP000078512">
    <property type="component" value="Unassembled WGS sequence"/>
</dbReference>
<gene>
    <name evidence="2" type="ORF">K457DRAFT_141390</name>
</gene>
<proteinExistence type="predicted"/>
<feature type="region of interest" description="Disordered" evidence="1">
    <location>
        <begin position="71"/>
        <end position="97"/>
    </location>
</feature>
<evidence type="ECO:0000313" key="3">
    <source>
        <dbReference type="Proteomes" id="UP000078512"/>
    </source>
</evidence>
<sequence length="325" mass="36137">MAAYIRTLTRIATRVSTRSTVTFARQAPAAMVARQYHAFRPTQIASKKKHAAIMDEDDEELEAELRELEREKREQEALERGETLDGSAADGTEDDNNNRFQEQYDILLEKTAPSSPQHELPRHSALLHLASAISTPEQAQSIPQLVQQWRRRELPISVLLSDKLIKAVCKAGSPETALVLLGDRETYALAPGQGTMRRVVRSFVKEVAAAPESSESEEGLEKLDGAFKAMALIPYYNLAADDSSVYANLIRGSLIYGSEEGLRRASVTMDEYLLIDGERETPLTRRRAAEVVAAAEQLVKAYEAKGDADKASELNKHVDQWKKSI</sequence>
<protein>
    <submittedName>
        <fullName evidence="2">Uncharacterized protein</fullName>
    </submittedName>
</protein>
<accession>A0A197JLD2</accession>
<dbReference type="AlphaFoldDB" id="A0A197JLD2"/>
<feature type="compositionally biased region" description="Basic and acidic residues" evidence="1">
    <location>
        <begin position="71"/>
        <end position="83"/>
    </location>
</feature>
<keyword evidence="3" id="KW-1185">Reference proteome</keyword>
<evidence type="ECO:0000313" key="2">
    <source>
        <dbReference type="EMBL" id="OAQ25179.1"/>
    </source>
</evidence>
<name>A0A197JLD2_9FUNG</name>
<dbReference type="OrthoDB" id="2123547at2759"/>
<reference evidence="2 3" key="1">
    <citation type="submission" date="2016-05" db="EMBL/GenBank/DDBJ databases">
        <title>Genome sequencing reveals origins of a unique bacterial endosymbiosis in the earliest lineages of terrestrial Fungi.</title>
        <authorList>
            <consortium name="DOE Joint Genome Institute"/>
            <person name="Uehling J."/>
            <person name="Gryganskyi A."/>
            <person name="Hameed K."/>
            <person name="Tschaplinski T."/>
            <person name="Misztal P."/>
            <person name="Wu S."/>
            <person name="Desiro A."/>
            <person name="Vande Pol N."/>
            <person name="Du Z.-Y."/>
            <person name="Zienkiewicz A."/>
            <person name="Zienkiewicz K."/>
            <person name="Morin E."/>
            <person name="Tisserant E."/>
            <person name="Splivallo R."/>
            <person name="Hainaut M."/>
            <person name="Henrissat B."/>
            <person name="Ohm R."/>
            <person name="Kuo A."/>
            <person name="Yan J."/>
            <person name="Lipzen A."/>
            <person name="Nolan M."/>
            <person name="Labutti K."/>
            <person name="Barry K."/>
            <person name="Goldstein A."/>
            <person name="Labbe J."/>
            <person name="Schadt C."/>
            <person name="Tuskan G."/>
            <person name="Grigoriev I."/>
            <person name="Martin F."/>
            <person name="Vilgalys R."/>
            <person name="Bonito G."/>
        </authorList>
    </citation>
    <scope>NUCLEOTIDE SEQUENCE [LARGE SCALE GENOMIC DNA]</scope>
    <source>
        <strain evidence="2 3">AG-77</strain>
    </source>
</reference>
<evidence type="ECO:0000256" key="1">
    <source>
        <dbReference type="SAM" id="MobiDB-lite"/>
    </source>
</evidence>